<dbReference type="InterPro" id="IPR051449">
    <property type="entry name" value="ABC-2_transporter_component"/>
</dbReference>
<keyword evidence="3 6" id="KW-0812">Transmembrane</keyword>
<feature type="transmembrane region" description="Helical" evidence="6">
    <location>
        <begin position="370"/>
        <end position="391"/>
    </location>
</feature>
<name>A0ABQ1WD62_9BACT</name>
<dbReference type="RefSeq" id="WP_188502499.1">
    <property type="nucleotide sequence ID" value="NZ_BMFP01000006.1"/>
</dbReference>
<gene>
    <name evidence="8" type="primary">natB</name>
    <name evidence="8" type="ORF">GCM10011323_31560</name>
</gene>
<feature type="transmembrane region" description="Helical" evidence="6">
    <location>
        <begin position="398"/>
        <end position="420"/>
    </location>
</feature>
<evidence type="ECO:0000313" key="8">
    <source>
        <dbReference type="EMBL" id="GGG25493.1"/>
    </source>
</evidence>
<keyword evidence="2" id="KW-1003">Cell membrane</keyword>
<feature type="domain" description="ABC-2 type transporter transmembrane" evidence="7">
    <location>
        <begin position="19"/>
        <end position="417"/>
    </location>
</feature>
<feature type="transmembrane region" description="Helical" evidence="6">
    <location>
        <begin position="173"/>
        <end position="196"/>
    </location>
</feature>
<evidence type="ECO:0000313" key="9">
    <source>
        <dbReference type="Proteomes" id="UP000634043"/>
    </source>
</evidence>
<dbReference type="PANTHER" id="PTHR30294:SF29">
    <property type="entry name" value="MULTIDRUG ABC TRANSPORTER PERMEASE YBHS-RELATED"/>
    <property type="match status" value="1"/>
</dbReference>
<feature type="transmembrane region" description="Helical" evidence="6">
    <location>
        <begin position="343"/>
        <end position="364"/>
    </location>
</feature>
<keyword evidence="4 6" id="KW-1133">Transmembrane helix</keyword>
<proteinExistence type="predicted"/>
<dbReference type="Pfam" id="PF12698">
    <property type="entry name" value="ABC2_membrane_3"/>
    <property type="match status" value="1"/>
</dbReference>
<reference evidence="9" key="1">
    <citation type="journal article" date="2019" name="Int. J. Syst. Evol. Microbiol.">
        <title>The Global Catalogue of Microorganisms (GCM) 10K type strain sequencing project: providing services to taxonomists for standard genome sequencing and annotation.</title>
        <authorList>
            <consortium name="The Broad Institute Genomics Platform"/>
            <consortium name="The Broad Institute Genome Sequencing Center for Infectious Disease"/>
            <person name="Wu L."/>
            <person name="Ma J."/>
        </authorList>
    </citation>
    <scope>NUCLEOTIDE SEQUENCE [LARGE SCALE GENOMIC DNA]</scope>
    <source>
        <strain evidence="9">CGMCC 1.12749</strain>
    </source>
</reference>
<evidence type="ECO:0000256" key="3">
    <source>
        <dbReference type="ARBA" id="ARBA00022692"/>
    </source>
</evidence>
<sequence length="444" mass="49720">MHKIWLIIQREYLTRVRKKSFIIMTFLTPLLLAAFMVIPAWLATISDSEDVVMVLDESGLFADKLESKEDLKIIPIAAGSLEQAKTAYQETDYTALLHIPKLDLDNPEGIRLYSKKNTSLQVKFRLENMLEKEIESQRFMASGIDREMLNKMKANVTMTTVNLSESGERDSNVWVTSGAGIIGAVIIYFFIFLYGVQIMRGVIEEKTNRIVEVMISSVKPFQLMMGKIVGIAGVGLTQFLLWVVLSTIVVGSVQAAFDIKPAPTPIEQMQAGRDLATGEESAQTQEESQANMLSEVSSAISNLNFPLLLGCFLFYFLGGYLLYGSLFGAIGAAVDNETDTQQFMFPITIPLIISFIMSYTVVIQNPDGPVAFWMSIIPFTSPIVMMVRIPFGVPASELLLSMGLLIVGFIFTTWIASRIYRVGILMYGKKINYKELSKWLFYRV</sequence>
<comment type="caution">
    <text evidence="8">The sequence shown here is derived from an EMBL/GenBank/DDBJ whole genome shotgun (WGS) entry which is preliminary data.</text>
</comment>
<evidence type="ECO:0000256" key="5">
    <source>
        <dbReference type="ARBA" id="ARBA00023136"/>
    </source>
</evidence>
<comment type="subcellular location">
    <subcellularLocation>
        <location evidence="1">Cell membrane</location>
        <topology evidence="1">Multi-pass membrane protein</topology>
    </subcellularLocation>
</comment>
<feature type="transmembrane region" description="Helical" evidence="6">
    <location>
        <begin position="21"/>
        <end position="43"/>
    </location>
</feature>
<accession>A0ABQ1WD62</accession>
<feature type="transmembrane region" description="Helical" evidence="6">
    <location>
        <begin position="307"/>
        <end position="331"/>
    </location>
</feature>
<dbReference type="Proteomes" id="UP000634043">
    <property type="component" value="Unassembled WGS sequence"/>
</dbReference>
<feature type="transmembrane region" description="Helical" evidence="6">
    <location>
        <begin position="228"/>
        <end position="250"/>
    </location>
</feature>
<evidence type="ECO:0000256" key="1">
    <source>
        <dbReference type="ARBA" id="ARBA00004651"/>
    </source>
</evidence>
<dbReference type="SUPFAM" id="SSF53850">
    <property type="entry name" value="Periplasmic binding protein-like II"/>
    <property type="match status" value="1"/>
</dbReference>
<evidence type="ECO:0000256" key="4">
    <source>
        <dbReference type="ARBA" id="ARBA00022989"/>
    </source>
</evidence>
<dbReference type="PANTHER" id="PTHR30294">
    <property type="entry name" value="MEMBRANE COMPONENT OF ABC TRANSPORTER YHHJ-RELATED"/>
    <property type="match status" value="1"/>
</dbReference>
<evidence type="ECO:0000256" key="2">
    <source>
        <dbReference type="ARBA" id="ARBA00022475"/>
    </source>
</evidence>
<keyword evidence="5 6" id="KW-0472">Membrane</keyword>
<dbReference type="Gene3D" id="3.40.190.10">
    <property type="entry name" value="Periplasmic binding protein-like II"/>
    <property type="match status" value="1"/>
</dbReference>
<organism evidence="8 9">
    <name type="scientific">Pontibacter amylolyticus</name>
    <dbReference type="NCBI Taxonomy" id="1424080"/>
    <lineage>
        <taxon>Bacteria</taxon>
        <taxon>Pseudomonadati</taxon>
        <taxon>Bacteroidota</taxon>
        <taxon>Cytophagia</taxon>
        <taxon>Cytophagales</taxon>
        <taxon>Hymenobacteraceae</taxon>
        <taxon>Pontibacter</taxon>
    </lineage>
</organism>
<dbReference type="InterPro" id="IPR013525">
    <property type="entry name" value="ABC2_TM"/>
</dbReference>
<evidence type="ECO:0000256" key="6">
    <source>
        <dbReference type="SAM" id="Phobius"/>
    </source>
</evidence>
<dbReference type="EMBL" id="BMFP01000006">
    <property type="protein sequence ID" value="GGG25493.1"/>
    <property type="molecule type" value="Genomic_DNA"/>
</dbReference>
<evidence type="ECO:0000259" key="7">
    <source>
        <dbReference type="Pfam" id="PF12698"/>
    </source>
</evidence>
<keyword evidence="9" id="KW-1185">Reference proteome</keyword>
<protein>
    <submittedName>
        <fullName evidence="8">ABC transporter permease</fullName>
    </submittedName>
</protein>